<reference evidence="3 4" key="1">
    <citation type="submission" date="2019-03" db="EMBL/GenBank/DDBJ databases">
        <title>Thermus tengchongensis species for the arsenic transformation mechanism.</title>
        <authorList>
            <person name="Yuan G.C."/>
        </authorList>
    </citation>
    <scope>NUCLEOTIDE SEQUENCE [LARGE SCALE GENOMIC DNA]</scope>
    <source>
        <strain evidence="2 4">15W</strain>
        <strain evidence="1 3">15Y</strain>
    </source>
</reference>
<dbReference type="EMBL" id="SKBL01000040">
    <property type="protein sequence ID" value="TFU14217.1"/>
    <property type="molecule type" value="Genomic_DNA"/>
</dbReference>
<keyword evidence="3" id="KW-1185">Reference proteome</keyword>
<evidence type="ECO:0000313" key="3">
    <source>
        <dbReference type="Proteomes" id="UP000297244"/>
    </source>
</evidence>
<gene>
    <name evidence="1" type="ORF">E0489_12770</name>
    <name evidence="2" type="ORF">E0687_06025</name>
</gene>
<dbReference type="AlphaFoldDB" id="A0A4Y9FBT6"/>
<evidence type="ECO:0000313" key="2">
    <source>
        <dbReference type="EMBL" id="TFU26571.1"/>
    </source>
</evidence>
<sequence length="122" mass="13610">MPELLVSSRYGLVVPDGILLARIVEGEVEITEFRFPQDSPYRPSSLEELGERLKAQLEARGFFLRCRTYNALPLFGGPQYTVRLARGPEGVGVFLRPLARPDAYRVEVSPASPNPPLDCPPR</sequence>
<dbReference type="Proteomes" id="UP000297668">
    <property type="component" value="Unassembled WGS sequence"/>
</dbReference>
<comment type="caution">
    <text evidence="2">The sequence shown here is derived from an EMBL/GenBank/DDBJ whole genome shotgun (WGS) entry which is preliminary data.</text>
</comment>
<organism evidence="2 4">
    <name type="scientific">Thermus tengchongensis</name>
    <dbReference type="NCBI Taxonomy" id="1214928"/>
    <lineage>
        <taxon>Bacteria</taxon>
        <taxon>Thermotogati</taxon>
        <taxon>Deinococcota</taxon>
        <taxon>Deinococci</taxon>
        <taxon>Thermales</taxon>
        <taxon>Thermaceae</taxon>
        <taxon>Thermus</taxon>
    </lineage>
</organism>
<protein>
    <submittedName>
        <fullName evidence="2">Uncharacterized protein</fullName>
    </submittedName>
</protein>
<proteinExistence type="predicted"/>
<name>A0A4Y9FBT6_9DEIN</name>
<evidence type="ECO:0000313" key="1">
    <source>
        <dbReference type="EMBL" id="TFU14217.1"/>
    </source>
</evidence>
<dbReference type="EMBL" id="SJZF01000008">
    <property type="protein sequence ID" value="TFU26571.1"/>
    <property type="molecule type" value="Genomic_DNA"/>
</dbReference>
<dbReference type="Proteomes" id="UP000297244">
    <property type="component" value="Unassembled WGS sequence"/>
</dbReference>
<accession>A0A4Y9FBT6</accession>
<evidence type="ECO:0000313" key="4">
    <source>
        <dbReference type="Proteomes" id="UP000297668"/>
    </source>
</evidence>
<dbReference type="OrthoDB" id="32920at2"/>